<keyword evidence="1" id="KW-0472">Membrane</keyword>
<feature type="transmembrane region" description="Helical" evidence="1">
    <location>
        <begin position="20"/>
        <end position="42"/>
    </location>
</feature>
<protein>
    <submittedName>
        <fullName evidence="2">Uncharacterized protein</fullName>
    </submittedName>
</protein>
<keyword evidence="1" id="KW-0812">Transmembrane</keyword>
<accession>A0A4Y1ZEE5</accession>
<gene>
    <name evidence="2" type="ORF">NBRC111894_3096</name>
</gene>
<name>A0A4Y1ZEE5_9BACL</name>
<evidence type="ECO:0000313" key="3">
    <source>
        <dbReference type="Proteomes" id="UP000319716"/>
    </source>
</evidence>
<dbReference type="Proteomes" id="UP000319716">
    <property type="component" value="Unassembled WGS sequence"/>
</dbReference>
<sequence length="52" mass="6167">MKRTLHKKPQRSFYCVFRSALPSCSTFILTFIIAIVKTYFIHIKMLKNCPPF</sequence>
<reference evidence="2 3" key="1">
    <citation type="submission" date="2017-11" db="EMBL/GenBank/DDBJ databases">
        <title>Draft Genome Sequence of Sporolactobacillus inulinus NBRC 111894 Isolated from Koso, a Japanese Sugar-Vegetable Fermented Beverage.</title>
        <authorList>
            <person name="Chiou T.Y."/>
            <person name="Oshima K."/>
            <person name="Suda W."/>
            <person name="Hattori M."/>
            <person name="Takahashi T."/>
        </authorList>
    </citation>
    <scope>NUCLEOTIDE SEQUENCE [LARGE SCALE GENOMIC DNA]</scope>
    <source>
        <strain evidence="2 3">NBRC111894</strain>
    </source>
</reference>
<comment type="caution">
    <text evidence="2">The sequence shown here is derived from an EMBL/GenBank/DDBJ whole genome shotgun (WGS) entry which is preliminary data.</text>
</comment>
<keyword evidence="1" id="KW-1133">Transmembrane helix</keyword>
<dbReference type="AlphaFoldDB" id="A0A4Y1ZEE5"/>
<evidence type="ECO:0000313" key="2">
    <source>
        <dbReference type="EMBL" id="GAY77542.1"/>
    </source>
</evidence>
<proteinExistence type="predicted"/>
<organism evidence="2 3">
    <name type="scientific">Sporolactobacillus inulinus</name>
    <dbReference type="NCBI Taxonomy" id="2078"/>
    <lineage>
        <taxon>Bacteria</taxon>
        <taxon>Bacillati</taxon>
        <taxon>Bacillota</taxon>
        <taxon>Bacilli</taxon>
        <taxon>Bacillales</taxon>
        <taxon>Sporolactobacillaceae</taxon>
        <taxon>Sporolactobacillus</taxon>
    </lineage>
</organism>
<dbReference type="EMBL" id="BEXB01000028">
    <property type="protein sequence ID" value="GAY77542.1"/>
    <property type="molecule type" value="Genomic_DNA"/>
</dbReference>
<evidence type="ECO:0000256" key="1">
    <source>
        <dbReference type="SAM" id="Phobius"/>
    </source>
</evidence>